<name>A0A840SPN0_9RHOB</name>
<feature type="domain" description="N-acetylmuramoyl-L-alanine amidase" evidence="5">
    <location>
        <begin position="26"/>
        <end position="163"/>
    </location>
</feature>
<gene>
    <name evidence="6" type="ORF">HNP73_001264</name>
</gene>
<dbReference type="PANTHER" id="PTHR30417">
    <property type="entry name" value="N-ACETYLMURAMOYL-L-ALANINE AMIDASE AMID"/>
    <property type="match status" value="1"/>
</dbReference>
<evidence type="ECO:0000256" key="1">
    <source>
        <dbReference type="ARBA" id="ARBA00001561"/>
    </source>
</evidence>
<keyword evidence="3 6" id="KW-0378">Hydrolase</keyword>
<dbReference type="GO" id="GO:0009253">
    <property type="term" value="P:peptidoglycan catabolic process"/>
    <property type="evidence" value="ECO:0007669"/>
    <property type="project" value="InterPro"/>
</dbReference>
<proteinExistence type="predicted"/>
<organism evidence="6 7">
    <name type="scientific">Amaricoccus macauensis</name>
    <dbReference type="NCBI Taxonomy" id="57001"/>
    <lineage>
        <taxon>Bacteria</taxon>
        <taxon>Pseudomonadati</taxon>
        <taxon>Pseudomonadota</taxon>
        <taxon>Alphaproteobacteria</taxon>
        <taxon>Rhodobacterales</taxon>
        <taxon>Paracoccaceae</taxon>
        <taxon>Amaricoccus</taxon>
    </lineage>
</organism>
<dbReference type="Pfam" id="PF01510">
    <property type="entry name" value="Amidase_2"/>
    <property type="match status" value="1"/>
</dbReference>
<dbReference type="InterPro" id="IPR051206">
    <property type="entry name" value="NAMLAA_amidase_2"/>
</dbReference>
<evidence type="ECO:0000256" key="4">
    <source>
        <dbReference type="ARBA" id="ARBA00023316"/>
    </source>
</evidence>
<evidence type="ECO:0000259" key="5">
    <source>
        <dbReference type="SMART" id="SM00644"/>
    </source>
</evidence>
<keyword evidence="4" id="KW-0961">Cell wall biogenesis/degradation</keyword>
<dbReference type="GO" id="GO:0009254">
    <property type="term" value="P:peptidoglycan turnover"/>
    <property type="evidence" value="ECO:0007669"/>
    <property type="project" value="TreeGrafter"/>
</dbReference>
<dbReference type="Proteomes" id="UP000549457">
    <property type="component" value="Unassembled WGS sequence"/>
</dbReference>
<keyword evidence="7" id="KW-1185">Reference proteome</keyword>
<dbReference type="CDD" id="cd06583">
    <property type="entry name" value="PGRP"/>
    <property type="match status" value="1"/>
</dbReference>
<dbReference type="GO" id="GO:0071555">
    <property type="term" value="P:cell wall organization"/>
    <property type="evidence" value="ECO:0007669"/>
    <property type="project" value="UniProtKB-KW"/>
</dbReference>
<dbReference type="GO" id="GO:0008745">
    <property type="term" value="F:N-acetylmuramoyl-L-alanine amidase activity"/>
    <property type="evidence" value="ECO:0007669"/>
    <property type="project" value="UniProtKB-EC"/>
</dbReference>
<evidence type="ECO:0000256" key="2">
    <source>
        <dbReference type="ARBA" id="ARBA00011901"/>
    </source>
</evidence>
<dbReference type="Gene3D" id="3.40.80.10">
    <property type="entry name" value="Peptidoglycan recognition protein-like"/>
    <property type="match status" value="1"/>
</dbReference>
<dbReference type="GO" id="GO:0019867">
    <property type="term" value="C:outer membrane"/>
    <property type="evidence" value="ECO:0007669"/>
    <property type="project" value="TreeGrafter"/>
</dbReference>
<dbReference type="InterPro" id="IPR002502">
    <property type="entry name" value="Amidase_domain"/>
</dbReference>
<reference evidence="6 7" key="1">
    <citation type="submission" date="2020-08" db="EMBL/GenBank/DDBJ databases">
        <title>Genomic Encyclopedia of Type Strains, Phase IV (KMG-IV): sequencing the most valuable type-strain genomes for metagenomic binning, comparative biology and taxonomic classification.</title>
        <authorList>
            <person name="Goeker M."/>
        </authorList>
    </citation>
    <scope>NUCLEOTIDE SEQUENCE [LARGE SCALE GENOMIC DNA]</scope>
    <source>
        <strain evidence="6 7">DSM 101730</strain>
    </source>
</reference>
<comment type="caution">
    <text evidence="6">The sequence shown here is derived from an EMBL/GenBank/DDBJ whole genome shotgun (WGS) entry which is preliminary data.</text>
</comment>
<protein>
    <recommendedName>
        <fullName evidence="2">N-acetylmuramoyl-L-alanine amidase</fullName>
        <ecNumber evidence="2">3.5.1.28</ecNumber>
    </recommendedName>
</protein>
<accession>A0A840SPN0</accession>
<dbReference type="SMART" id="SM00644">
    <property type="entry name" value="Ami_2"/>
    <property type="match status" value="1"/>
</dbReference>
<evidence type="ECO:0000313" key="6">
    <source>
        <dbReference type="EMBL" id="MBB5221343.1"/>
    </source>
</evidence>
<dbReference type="EC" id="3.5.1.28" evidence="2"/>
<dbReference type="EMBL" id="JACHFM010000001">
    <property type="protein sequence ID" value="MBB5221343.1"/>
    <property type="molecule type" value="Genomic_DNA"/>
</dbReference>
<comment type="catalytic activity">
    <reaction evidence="1">
        <text>Hydrolyzes the link between N-acetylmuramoyl residues and L-amino acid residues in certain cell-wall glycopeptides.</text>
        <dbReference type="EC" id="3.5.1.28"/>
    </reaction>
</comment>
<dbReference type="InterPro" id="IPR036505">
    <property type="entry name" value="Amidase/PGRP_sf"/>
</dbReference>
<dbReference type="AlphaFoldDB" id="A0A840SPN0"/>
<sequence>MALALVLRRHLVPGGHQAMRLIRRSSPNFGPRRDGLTPELVVIHHTAMLTGEAAVGRLVDPAAEVSAHWVIGEDGTLWSLVDEAERAWHAGAGSWLGRGDVNSRSIGIELANAGPLTDFPPFPEPQMAALEALLDGILGRWGIGARGVIAHSDMAPERKADPGPAFDWRRLALGGRALWVEECAAQGGETAFAAAAERFGYPVTEAGMPAVLAAFRLRFRPWVTGPLAPVDVGTMQALADLIV</sequence>
<evidence type="ECO:0000313" key="7">
    <source>
        <dbReference type="Proteomes" id="UP000549457"/>
    </source>
</evidence>
<evidence type="ECO:0000256" key="3">
    <source>
        <dbReference type="ARBA" id="ARBA00022801"/>
    </source>
</evidence>
<dbReference type="PANTHER" id="PTHR30417:SF1">
    <property type="entry name" value="N-ACETYLMURAMOYL-L-ALANINE AMIDASE AMID"/>
    <property type="match status" value="1"/>
</dbReference>
<dbReference type="SUPFAM" id="SSF55846">
    <property type="entry name" value="N-acetylmuramoyl-L-alanine amidase-like"/>
    <property type="match status" value="1"/>
</dbReference>